<dbReference type="Gene3D" id="3.30.70.100">
    <property type="match status" value="1"/>
</dbReference>
<proteinExistence type="predicted"/>
<dbReference type="Pfam" id="PF07045">
    <property type="entry name" value="DUF1330"/>
    <property type="match status" value="1"/>
</dbReference>
<dbReference type="AlphaFoldDB" id="A0A4R0PI67"/>
<accession>A0A4R0PI67</accession>
<feature type="domain" description="DUF1330" evidence="1">
    <location>
        <begin position="44"/>
        <end position="122"/>
    </location>
</feature>
<dbReference type="InterPro" id="IPR010753">
    <property type="entry name" value="DUF1330"/>
</dbReference>
<dbReference type="PANTHER" id="PTHR40257">
    <property type="match status" value="1"/>
</dbReference>
<sequence length="139" mass="15693">MTRYVDPERARFGAFRRLPDDGPVHMLNLVRLRNRAAYADGRETTGAEAYQAYGRESARIFKRVGGRIVWSGDFALMLIGPEDEVWDHCFIAEYPSARAFVAMVKDPAYQDAVIHRQAAVEDSRLIRLSPRANGESFGS</sequence>
<evidence type="ECO:0000259" key="1">
    <source>
        <dbReference type="Pfam" id="PF07045"/>
    </source>
</evidence>
<dbReference type="EMBL" id="SJST01000001">
    <property type="protein sequence ID" value="TCD16483.1"/>
    <property type="molecule type" value="Genomic_DNA"/>
</dbReference>
<dbReference type="SUPFAM" id="SSF54909">
    <property type="entry name" value="Dimeric alpha+beta barrel"/>
    <property type="match status" value="1"/>
</dbReference>
<evidence type="ECO:0000313" key="3">
    <source>
        <dbReference type="Proteomes" id="UP000291301"/>
    </source>
</evidence>
<dbReference type="RefSeq" id="WP_131565389.1">
    <property type="nucleotide sequence ID" value="NZ_JAINFK010000001.1"/>
</dbReference>
<organism evidence="2 3">
    <name type="scientific">Oricola cellulosilytica</name>
    <dbReference type="NCBI Taxonomy" id="1429082"/>
    <lineage>
        <taxon>Bacteria</taxon>
        <taxon>Pseudomonadati</taxon>
        <taxon>Pseudomonadota</taxon>
        <taxon>Alphaproteobacteria</taxon>
        <taxon>Hyphomicrobiales</taxon>
        <taxon>Ahrensiaceae</taxon>
        <taxon>Oricola</taxon>
    </lineage>
</organism>
<dbReference type="Proteomes" id="UP000291301">
    <property type="component" value="Unassembled WGS sequence"/>
</dbReference>
<dbReference type="InterPro" id="IPR011008">
    <property type="entry name" value="Dimeric_a/b-barrel"/>
</dbReference>
<name>A0A4R0PI67_9HYPH</name>
<dbReference type="PANTHER" id="PTHR40257:SF1">
    <property type="entry name" value="DUF1330 DOMAIN-CONTAINING PROTEIN"/>
    <property type="match status" value="1"/>
</dbReference>
<reference evidence="2 3" key="1">
    <citation type="journal article" date="2015" name="Antonie Van Leeuwenhoek">
        <title>Oricola cellulosilytica gen. nov., sp. nov., a cellulose-degrading bacterium of the family Phyllobacteriaceae isolated from surface seashore water, and emended descriptions of Mesorhizobium loti and Phyllobacterium myrsinacearum.</title>
        <authorList>
            <person name="Hameed A."/>
            <person name="Shahina M."/>
            <person name="Lai W.A."/>
            <person name="Lin S.Y."/>
            <person name="Young L.S."/>
            <person name="Liu Y.C."/>
            <person name="Hsu Y.H."/>
            <person name="Young C.C."/>
        </authorList>
    </citation>
    <scope>NUCLEOTIDE SEQUENCE [LARGE SCALE GENOMIC DNA]</scope>
    <source>
        <strain evidence="2 3">KCTC 52183</strain>
    </source>
</reference>
<protein>
    <submittedName>
        <fullName evidence="2">DUF1330 domain-containing protein</fullName>
    </submittedName>
</protein>
<dbReference type="OrthoDB" id="8909581at2"/>
<evidence type="ECO:0000313" key="2">
    <source>
        <dbReference type="EMBL" id="TCD16483.1"/>
    </source>
</evidence>
<gene>
    <name evidence="2" type="ORF">E0D97_03420</name>
</gene>
<keyword evidence="3" id="KW-1185">Reference proteome</keyword>
<comment type="caution">
    <text evidence="2">The sequence shown here is derived from an EMBL/GenBank/DDBJ whole genome shotgun (WGS) entry which is preliminary data.</text>
</comment>